<reference evidence="1 2" key="1">
    <citation type="submission" date="2019-03" db="EMBL/GenBank/DDBJ databases">
        <title>The genome sequence of a newly discovered highly antifungal drug resistant Aspergillus species, Aspergillus tanneri NIH 1004.</title>
        <authorList>
            <person name="Mounaud S."/>
            <person name="Singh I."/>
            <person name="Joardar V."/>
            <person name="Pakala S."/>
            <person name="Pakala S."/>
            <person name="Venepally P."/>
            <person name="Hoover J."/>
            <person name="Nierman W."/>
            <person name="Chung J."/>
            <person name="Losada L."/>
        </authorList>
    </citation>
    <scope>NUCLEOTIDE SEQUENCE [LARGE SCALE GENOMIC DNA]</scope>
    <source>
        <strain evidence="1 2">NIH1004</strain>
    </source>
</reference>
<sequence length="85" mass="9333">MFANGIRVCSPAAQTAATPFHDEQSATSFRPIDCFPCSRRDGTSPDRSVRSDQTRLRQATVGCTMPKDARAVDTVAEQRDEMIAQ</sequence>
<name>A0A4S3JSP4_9EURO</name>
<gene>
    <name evidence="1" type="ORF">EYZ11_003931</name>
</gene>
<dbReference type="Proteomes" id="UP000308092">
    <property type="component" value="Unassembled WGS sequence"/>
</dbReference>
<keyword evidence="2" id="KW-1185">Reference proteome</keyword>
<evidence type="ECO:0000313" key="2">
    <source>
        <dbReference type="Proteomes" id="UP000308092"/>
    </source>
</evidence>
<comment type="caution">
    <text evidence="1">The sequence shown here is derived from an EMBL/GenBank/DDBJ whole genome shotgun (WGS) entry which is preliminary data.</text>
</comment>
<dbReference type="VEuPathDB" id="FungiDB:EYZ11_003931"/>
<proteinExistence type="predicted"/>
<dbReference type="EMBL" id="SOSA01000107">
    <property type="protein sequence ID" value="THC96591.1"/>
    <property type="molecule type" value="Genomic_DNA"/>
</dbReference>
<accession>A0A4S3JSP4</accession>
<evidence type="ECO:0000313" key="1">
    <source>
        <dbReference type="EMBL" id="THC96591.1"/>
    </source>
</evidence>
<protein>
    <submittedName>
        <fullName evidence="1">Uncharacterized protein</fullName>
    </submittedName>
</protein>
<organism evidence="1 2">
    <name type="scientific">Aspergillus tanneri</name>
    <dbReference type="NCBI Taxonomy" id="1220188"/>
    <lineage>
        <taxon>Eukaryota</taxon>
        <taxon>Fungi</taxon>
        <taxon>Dikarya</taxon>
        <taxon>Ascomycota</taxon>
        <taxon>Pezizomycotina</taxon>
        <taxon>Eurotiomycetes</taxon>
        <taxon>Eurotiomycetidae</taxon>
        <taxon>Eurotiales</taxon>
        <taxon>Aspergillaceae</taxon>
        <taxon>Aspergillus</taxon>
        <taxon>Aspergillus subgen. Circumdati</taxon>
    </lineage>
</organism>
<dbReference type="AlphaFoldDB" id="A0A4S3JSP4"/>